<accession>A0A1X2H599</accession>
<evidence type="ECO:0000313" key="4">
    <source>
        <dbReference type="EMBL" id="ORY93551.1"/>
    </source>
</evidence>
<proteinExistence type="predicted"/>
<dbReference type="Proteomes" id="UP000242180">
    <property type="component" value="Unassembled WGS sequence"/>
</dbReference>
<sequence length="165" mass="18576">MPSLLQKRVWCLLLFLSVAHAQESPTTAAESPVSTHGWNGTSNNPPAEHKSWLAQHGRFAFVIVLGVLVLALLIWYIVRSIRGMRKRLQRENENQMAVIQHISDAQATNMDQKQQFSNNNHHEYPSADYMLPPTTHQPPATHHHHTPSTSSPISPVTPTTPPPRY</sequence>
<evidence type="ECO:0000256" key="1">
    <source>
        <dbReference type="SAM" id="MobiDB-lite"/>
    </source>
</evidence>
<keyword evidence="3" id="KW-0732">Signal</keyword>
<feature type="compositionally biased region" description="Low complexity" evidence="1">
    <location>
        <begin position="147"/>
        <end position="157"/>
    </location>
</feature>
<keyword evidence="2" id="KW-0472">Membrane</keyword>
<evidence type="ECO:0000256" key="2">
    <source>
        <dbReference type="SAM" id="Phobius"/>
    </source>
</evidence>
<name>A0A1X2H599_SYNRA</name>
<evidence type="ECO:0000256" key="3">
    <source>
        <dbReference type="SAM" id="SignalP"/>
    </source>
</evidence>
<feature type="region of interest" description="Disordered" evidence="1">
    <location>
        <begin position="116"/>
        <end position="165"/>
    </location>
</feature>
<reference evidence="4 5" key="1">
    <citation type="submission" date="2016-07" db="EMBL/GenBank/DDBJ databases">
        <title>Pervasive Adenine N6-methylation of Active Genes in Fungi.</title>
        <authorList>
            <consortium name="DOE Joint Genome Institute"/>
            <person name="Mondo S.J."/>
            <person name="Dannebaum R.O."/>
            <person name="Kuo R.C."/>
            <person name="Labutti K."/>
            <person name="Haridas S."/>
            <person name="Kuo A."/>
            <person name="Salamov A."/>
            <person name="Ahrendt S.R."/>
            <person name="Lipzen A."/>
            <person name="Sullivan W."/>
            <person name="Andreopoulos W.B."/>
            <person name="Clum A."/>
            <person name="Lindquist E."/>
            <person name="Daum C."/>
            <person name="Ramamoorthy G.K."/>
            <person name="Gryganskyi A."/>
            <person name="Culley D."/>
            <person name="Magnuson J.K."/>
            <person name="James T.Y."/>
            <person name="O'Malley M.A."/>
            <person name="Stajich J.E."/>
            <person name="Spatafora J.W."/>
            <person name="Visel A."/>
            <person name="Grigoriev I.V."/>
        </authorList>
    </citation>
    <scope>NUCLEOTIDE SEQUENCE [LARGE SCALE GENOMIC DNA]</scope>
    <source>
        <strain evidence="4 5">NRRL 2496</strain>
    </source>
</reference>
<dbReference type="AlphaFoldDB" id="A0A1X2H599"/>
<dbReference type="STRING" id="13706.A0A1X2H599"/>
<gene>
    <name evidence="4" type="ORF">BCR43DRAFT_497130</name>
</gene>
<dbReference type="OrthoDB" id="2283408at2759"/>
<feature type="signal peptide" evidence="3">
    <location>
        <begin position="1"/>
        <end position="21"/>
    </location>
</feature>
<dbReference type="EMBL" id="MCGN01000009">
    <property type="protein sequence ID" value="ORY93551.1"/>
    <property type="molecule type" value="Genomic_DNA"/>
</dbReference>
<comment type="caution">
    <text evidence="4">The sequence shown here is derived from an EMBL/GenBank/DDBJ whole genome shotgun (WGS) entry which is preliminary data.</text>
</comment>
<dbReference type="InParanoid" id="A0A1X2H599"/>
<protein>
    <submittedName>
        <fullName evidence="4">Uncharacterized protein</fullName>
    </submittedName>
</protein>
<evidence type="ECO:0000313" key="5">
    <source>
        <dbReference type="Proteomes" id="UP000242180"/>
    </source>
</evidence>
<feature type="transmembrane region" description="Helical" evidence="2">
    <location>
        <begin position="59"/>
        <end position="78"/>
    </location>
</feature>
<keyword evidence="2" id="KW-1133">Transmembrane helix</keyword>
<keyword evidence="5" id="KW-1185">Reference proteome</keyword>
<feature type="chain" id="PRO_5013140667" evidence="3">
    <location>
        <begin position="22"/>
        <end position="165"/>
    </location>
</feature>
<organism evidence="4 5">
    <name type="scientific">Syncephalastrum racemosum</name>
    <name type="common">Filamentous fungus</name>
    <dbReference type="NCBI Taxonomy" id="13706"/>
    <lineage>
        <taxon>Eukaryota</taxon>
        <taxon>Fungi</taxon>
        <taxon>Fungi incertae sedis</taxon>
        <taxon>Mucoromycota</taxon>
        <taxon>Mucoromycotina</taxon>
        <taxon>Mucoromycetes</taxon>
        <taxon>Mucorales</taxon>
        <taxon>Syncephalastraceae</taxon>
        <taxon>Syncephalastrum</taxon>
    </lineage>
</organism>
<keyword evidence="2" id="KW-0812">Transmembrane</keyword>